<dbReference type="STRING" id="2518989.IMCC3088_2065"/>
<comment type="caution">
    <text evidence="1">The sequence shown here is derived from an EMBL/GenBank/DDBJ whole genome shotgun (WGS) entry which is preliminary data.</text>
</comment>
<dbReference type="EMBL" id="AEIG01000061">
    <property type="protein sequence ID" value="EGG29224.1"/>
    <property type="molecule type" value="Genomic_DNA"/>
</dbReference>
<dbReference type="OrthoDB" id="9768696at2"/>
<keyword evidence="2" id="KW-1185">Reference proteome</keyword>
<dbReference type="GO" id="GO:0016787">
    <property type="term" value="F:hydrolase activity"/>
    <property type="evidence" value="ECO:0007669"/>
    <property type="project" value="UniProtKB-KW"/>
</dbReference>
<reference evidence="1 2" key="1">
    <citation type="journal article" date="2011" name="J. Bacteriol.">
        <title>Genome sequence of strain IMCC3088, a proteorhodopsin-containing marine bacterium belonging to the OM60/NOR5 clade.</title>
        <authorList>
            <person name="Jang Y."/>
            <person name="Oh H.M."/>
            <person name="Kang I."/>
            <person name="Lee K."/>
            <person name="Yang S.J."/>
            <person name="Cho J.C."/>
        </authorList>
    </citation>
    <scope>NUCLEOTIDE SEQUENCE [LARGE SCALE GENOMIC DNA]</scope>
    <source>
        <strain evidence="1 2">IMCC3088</strain>
    </source>
</reference>
<dbReference type="Pfam" id="PF02626">
    <property type="entry name" value="CT_A_B"/>
    <property type="match status" value="1"/>
</dbReference>
<dbReference type="InterPro" id="IPR052708">
    <property type="entry name" value="PxpC"/>
</dbReference>
<dbReference type="AlphaFoldDB" id="F3L373"/>
<dbReference type="InterPro" id="IPR029000">
    <property type="entry name" value="Cyclophilin-like_dom_sf"/>
</dbReference>
<proteinExistence type="predicted"/>
<dbReference type="PANTHER" id="PTHR43309">
    <property type="entry name" value="5-OXOPROLINASE SUBUNIT C"/>
    <property type="match status" value="1"/>
</dbReference>
<dbReference type="Proteomes" id="UP000005615">
    <property type="component" value="Unassembled WGS sequence"/>
</dbReference>
<dbReference type="SMART" id="SM00797">
    <property type="entry name" value="AHS2"/>
    <property type="match status" value="1"/>
</dbReference>
<dbReference type="InterPro" id="IPR003778">
    <property type="entry name" value="CT_A_B"/>
</dbReference>
<evidence type="ECO:0000313" key="1">
    <source>
        <dbReference type="EMBL" id="EGG29224.1"/>
    </source>
</evidence>
<protein>
    <submittedName>
        <fullName evidence="1">Allophanate hydrolase subunit 2</fullName>
    </submittedName>
</protein>
<dbReference type="PANTHER" id="PTHR43309:SF5">
    <property type="entry name" value="5-OXOPROLINASE SUBUNIT C"/>
    <property type="match status" value="1"/>
</dbReference>
<keyword evidence="1" id="KW-0378">Hydrolase</keyword>
<dbReference type="eggNOG" id="COG1984">
    <property type="taxonomic scope" value="Bacteria"/>
</dbReference>
<dbReference type="NCBIfam" id="TIGR00724">
    <property type="entry name" value="urea_amlyse_rel"/>
    <property type="match status" value="1"/>
</dbReference>
<evidence type="ECO:0000313" key="2">
    <source>
        <dbReference type="Proteomes" id="UP000005615"/>
    </source>
</evidence>
<sequence>MTVVEIQKSGPLSTFQDLGRVGHQHQGVRVCGAMDTFASRVANRLVGNTDDCAVIEYTLLGDTVTFSGPAIVAMTGADAECRVNGQRLSMWQTLWLEPGATLTIGGMAWGVRAYLAVSGGWAVTPVLGSASTDLAAEFGGLDGRALKKGDFLRFNTGVGDETPAMKKLSANRYREVYHRDQEVIPLRVLLGPDSDHFHSRFVAALDQLQFQISSDSNRQGITLDCKHYDGPIHGALGPDIISSFTTFGMIQIPRHGRPTVLMADRQSTGGFARFAKVIDADLPTLAQCRPGQSVCLVPVSLAEARAAKLYQDAIVDSI</sequence>
<gene>
    <name evidence="1" type="ORF">IMCC3088_2065</name>
</gene>
<organism evidence="1 2">
    <name type="scientific">Aequoribacter fuscus</name>
    <dbReference type="NCBI Taxonomy" id="2518989"/>
    <lineage>
        <taxon>Bacteria</taxon>
        <taxon>Pseudomonadati</taxon>
        <taxon>Pseudomonadota</taxon>
        <taxon>Gammaproteobacteria</taxon>
        <taxon>Cellvibrionales</taxon>
        <taxon>Halieaceae</taxon>
        <taxon>Aequoribacter</taxon>
    </lineage>
</organism>
<accession>F3L373</accession>
<dbReference type="RefSeq" id="WP_009576240.1">
    <property type="nucleotide sequence ID" value="NZ_AEIG01000061.1"/>
</dbReference>
<dbReference type="Gene3D" id="2.40.100.10">
    <property type="entry name" value="Cyclophilin-like"/>
    <property type="match status" value="1"/>
</dbReference>
<dbReference type="SUPFAM" id="SSF50891">
    <property type="entry name" value="Cyclophilin-like"/>
    <property type="match status" value="1"/>
</dbReference>
<name>F3L373_9GAMM</name>